<reference evidence="1" key="1">
    <citation type="submission" date="2021-06" db="EMBL/GenBank/DDBJ databases">
        <title>Thalassococcus sp. CAU 1522 isolated from sea sand, Republic of Korea.</title>
        <authorList>
            <person name="Kim W."/>
        </authorList>
    </citation>
    <scope>NUCLEOTIDE SEQUENCE</scope>
    <source>
        <strain evidence="1">CAU 1522</strain>
    </source>
</reference>
<comment type="caution">
    <text evidence="1">The sequence shown here is derived from an EMBL/GenBank/DDBJ whole genome shotgun (WGS) entry which is preliminary data.</text>
</comment>
<evidence type="ECO:0000313" key="1">
    <source>
        <dbReference type="EMBL" id="MBV2358771.1"/>
    </source>
</evidence>
<name>A0ABS6N437_9RHOB</name>
<proteinExistence type="predicted"/>
<gene>
    <name evidence="1" type="ORF">KUH32_03215</name>
</gene>
<dbReference type="RefSeq" id="WP_217776622.1">
    <property type="nucleotide sequence ID" value="NZ_JAHRWL010000001.1"/>
</dbReference>
<dbReference type="EMBL" id="JAHRWL010000001">
    <property type="protein sequence ID" value="MBV2358771.1"/>
    <property type="molecule type" value="Genomic_DNA"/>
</dbReference>
<accession>A0ABS6N437</accession>
<protein>
    <recommendedName>
        <fullName evidence="3">Transporter</fullName>
    </recommendedName>
</protein>
<evidence type="ECO:0008006" key="3">
    <source>
        <dbReference type="Google" id="ProtNLM"/>
    </source>
</evidence>
<organism evidence="1 2">
    <name type="scientific">Thalassococcus arenae</name>
    <dbReference type="NCBI Taxonomy" id="2851652"/>
    <lineage>
        <taxon>Bacteria</taxon>
        <taxon>Pseudomonadati</taxon>
        <taxon>Pseudomonadota</taxon>
        <taxon>Alphaproteobacteria</taxon>
        <taxon>Rhodobacterales</taxon>
        <taxon>Roseobacteraceae</taxon>
        <taxon>Thalassococcus</taxon>
    </lineage>
</organism>
<sequence>MRLLLVIVAWMFCAAELWAGAWPQPAGSGFSSTSVELGWPRDRAARDPARPNGRYTSLFFEYGVTDRLTLGLDLGRDLAGRTKAVAFARLPLRRADTGPRVAVEMGLGKVGDDAVLRTGLSLGYGLANGWLAADLLADIGRNGLGSEAKLDLTWGRNLAHDRKLMLQLHAAKPALGDATLRVAPSLVTPLGGSLMLQTGLVYGLSGDETAGIRLGIWAKF</sequence>
<dbReference type="Proteomes" id="UP001166293">
    <property type="component" value="Unassembled WGS sequence"/>
</dbReference>
<keyword evidence="2" id="KW-1185">Reference proteome</keyword>
<evidence type="ECO:0000313" key="2">
    <source>
        <dbReference type="Proteomes" id="UP001166293"/>
    </source>
</evidence>